<dbReference type="SUPFAM" id="SSF51735">
    <property type="entry name" value="NAD(P)-binding Rossmann-fold domains"/>
    <property type="match status" value="1"/>
</dbReference>
<dbReference type="PANTHER" id="PTHR43162">
    <property type="match status" value="1"/>
</dbReference>
<dbReference type="EMBL" id="AHJE01000053">
    <property type="protein sequence ID" value="EHP41075.1"/>
    <property type="molecule type" value="Genomic_DNA"/>
</dbReference>
<evidence type="ECO:0000313" key="2">
    <source>
        <dbReference type="EMBL" id="EHP41075.1"/>
    </source>
</evidence>
<dbReference type="Pfam" id="PF05368">
    <property type="entry name" value="NmrA"/>
    <property type="match status" value="1"/>
</dbReference>
<organism evidence="2 3">
    <name type="scientific">Cupriavidus basilensis OR16</name>
    <dbReference type="NCBI Taxonomy" id="1127483"/>
    <lineage>
        <taxon>Bacteria</taxon>
        <taxon>Pseudomonadati</taxon>
        <taxon>Pseudomonadota</taxon>
        <taxon>Betaproteobacteria</taxon>
        <taxon>Burkholderiales</taxon>
        <taxon>Burkholderiaceae</taxon>
        <taxon>Cupriavidus</taxon>
    </lineage>
</organism>
<reference evidence="2 3" key="1">
    <citation type="journal article" date="2012" name="J. Bacteriol.">
        <title>De Novo Genome Project of Cupriavidus basilensis OR16.</title>
        <authorList>
            <person name="Cserhati M."/>
            <person name="Kriszt B."/>
            <person name="Szoboszlay S."/>
            <person name="Toth A."/>
            <person name="Szabo I."/>
            <person name="Tancsics A."/>
            <person name="Nagy I."/>
            <person name="Horvath B."/>
            <person name="Nagy I."/>
            <person name="Kukolya J."/>
        </authorList>
    </citation>
    <scope>NUCLEOTIDE SEQUENCE [LARGE SCALE GENOMIC DNA]</scope>
    <source>
        <strain evidence="2 3">OR16</strain>
    </source>
</reference>
<dbReference type="AlphaFoldDB" id="H1S8N3"/>
<feature type="domain" description="NmrA-like" evidence="1">
    <location>
        <begin position="4"/>
        <end position="236"/>
    </location>
</feature>
<comment type="caution">
    <text evidence="2">The sequence shown here is derived from an EMBL/GenBank/DDBJ whole genome shotgun (WGS) entry which is preliminary data.</text>
</comment>
<dbReference type="Proteomes" id="UP000005808">
    <property type="component" value="Unassembled WGS sequence"/>
</dbReference>
<dbReference type="Gene3D" id="3.90.25.10">
    <property type="entry name" value="UDP-galactose 4-epimerase, domain 1"/>
    <property type="match status" value="1"/>
</dbReference>
<name>H1S8N3_9BURK</name>
<dbReference type="InterPro" id="IPR051604">
    <property type="entry name" value="Ergot_Alk_Oxidoreductase"/>
</dbReference>
<dbReference type="Gene3D" id="3.40.50.720">
    <property type="entry name" value="NAD(P)-binding Rossmann-like Domain"/>
    <property type="match status" value="1"/>
</dbReference>
<dbReference type="PATRIC" id="fig|1127483.3.peg.4351"/>
<accession>H1S8N3</accession>
<dbReference type="InterPro" id="IPR036291">
    <property type="entry name" value="NAD(P)-bd_dom_sf"/>
</dbReference>
<proteinExistence type="predicted"/>
<protein>
    <submittedName>
        <fullName evidence="2">NAD(P)H azoreductase AzoB</fullName>
    </submittedName>
</protein>
<sequence length="287" mass="31465">MHELIAHGVEVKILTRNLERANAVAPQAQAVVGDLLKPADLRPAFEDVDALFLLLAGVPSEAHEGLTAVALARAAGVKRIVYLSVHQTARPPRHVPHIGSKLLIESVIRESGIPYTFIRPNVFMQNDFWYQEALLAHSIYPQPIGDKGTSLCDVHDIAEAAAIALTTDGHEGEAYTIAGPEPFTGQRAAALWSAVLGKDVTYGGHDMEQWELQQLERGVPQWFALDLKMMFTAWQTDGLVATDNEIDRLTRLLGHAPRSYEDFVVETVASWPVGQSQIAAFKGRAFS</sequence>
<gene>
    <name evidence="2" type="ORF">OR16_21773</name>
</gene>
<dbReference type="RefSeq" id="WP_006159787.1">
    <property type="nucleotide sequence ID" value="NZ_AHJE01000053.1"/>
</dbReference>
<dbReference type="PANTHER" id="PTHR43162:SF1">
    <property type="entry name" value="PRESTALK A DIFFERENTIATION PROTEIN A"/>
    <property type="match status" value="1"/>
</dbReference>
<evidence type="ECO:0000259" key="1">
    <source>
        <dbReference type="Pfam" id="PF05368"/>
    </source>
</evidence>
<evidence type="ECO:0000313" key="3">
    <source>
        <dbReference type="Proteomes" id="UP000005808"/>
    </source>
</evidence>
<dbReference type="InterPro" id="IPR008030">
    <property type="entry name" value="NmrA-like"/>
</dbReference>